<dbReference type="EnsemblMetazoa" id="ISCW022165-RA">
    <property type="protein sequence ID" value="ISCW022165-PA"/>
    <property type="gene ID" value="ISCW022165"/>
</dbReference>
<dbReference type="EMBL" id="ABJB010132551">
    <property type="status" value="NOT_ANNOTATED_CDS"/>
    <property type="molecule type" value="Genomic_DNA"/>
</dbReference>
<evidence type="ECO:0000313" key="2">
    <source>
        <dbReference type="EnsemblMetazoa" id="ISCW022165-PA"/>
    </source>
</evidence>
<proteinExistence type="predicted"/>
<dbReference type="InParanoid" id="B7QD06"/>
<organism>
    <name type="scientific">Ixodes scapularis</name>
    <name type="common">Black-legged tick</name>
    <name type="synonym">Deer tick</name>
    <dbReference type="NCBI Taxonomy" id="6945"/>
    <lineage>
        <taxon>Eukaryota</taxon>
        <taxon>Metazoa</taxon>
        <taxon>Ecdysozoa</taxon>
        <taxon>Arthropoda</taxon>
        <taxon>Chelicerata</taxon>
        <taxon>Arachnida</taxon>
        <taxon>Acari</taxon>
        <taxon>Parasitiformes</taxon>
        <taxon>Ixodida</taxon>
        <taxon>Ixodoidea</taxon>
        <taxon>Ixodidae</taxon>
        <taxon>Ixodinae</taxon>
        <taxon>Ixodes</taxon>
    </lineage>
</organism>
<reference evidence="1 3" key="1">
    <citation type="submission" date="2008-03" db="EMBL/GenBank/DDBJ databases">
        <title>Annotation of Ixodes scapularis.</title>
        <authorList>
            <consortium name="Ixodes scapularis Genome Project Consortium"/>
            <person name="Caler E."/>
            <person name="Hannick L.I."/>
            <person name="Bidwell S."/>
            <person name="Joardar V."/>
            <person name="Thiagarajan M."/>
            <person name="Amedeo P."/>
            <person name="Galinsky K.J."/>
            <person name="Schobel S."/>
            <person name="Inman J."/>
            <person name="Hostetler J."/>
            <person name="Miller J."/>
            <person name="Hammond M."/>
            <person name="Megy K."/>
            <person name="Lawson D."/>
            <person name="Kodira C."/>
            <person name="Sutton G."/>
            <person name="Meyer J."/>
            <person name="Hill C.A."/>
            <person name="Birren B."/>
            <person name="Nene V."/>
            <person name="Collins F."/>
            <person name="Alarcon-Chaidez F."/>
            <person name="Wikel S."/>
            <person name="Strausberg R."/>
        </authorList>
    </citation>
    <scope>NUCLEOTIDE SEQUENCE [LARGE SCALE GENOMIC DNA]</scope>
    <source>
        <strain evidence="3">Wikel</strain>
        <strain evidence="1">Wikel colony</strain>
    </source>
</reference>
<dbReference type="VEuPathDB" id="VectorBase:ISCI022165"/>
<dbReference type="Proteomes" id="UP000001555">
    <property type="component" value="Unassembled WGS sequence"/>
</dbReference>
<gene>
    <name evidence="1" type="ORF">IscW_ISCW022165</name>
</gene>
<protein>
    <submittedName>
        <fullName evidence="1 2">Uncharacterized protein</fullName>
    </submittedName>
</protein>
<evidence type="ECO:0000313" key="3">
    <source>
        <dbReference type="Proteomes" id="UP000001555"/>
    </source>
</evidence>
<dbReference type="EMBL" id="DS910653">
    <property type="protein sequence ID" value="EEC16728.1"/>
    <property type="molecule type" value="Genomic_DNA"/>
</dbReference>
<reference evidence="2" key="2">
    <citation type="submission" date="2020-05" db="UniProtKB">
        <authorList>
            <consortium name="EnsemblMetazoa"/>
        </authorList>
    </citation>
    <scope>IDENTIFICATION</scope>
    <source>
        <strain evidence="2">wikel</strain>
    </source>
</reference>
<dbReference type="AlphaFoldDB" id="B7QD06"/>
<dbReference type="PaxDb" id="6945-B7QD06"/>
<name>B7QD06_IXOSC</name>
<keyword evidence="3" id="KW-1185">Reference proteome</keyword>
<accession>B7QD06</accession>
<dbReference type="VEuPathDB" id="VectorBase:ISCW022165"/>
<evidence type="ECO:0000313" key="1">
    <source>
        <dbReference type="EMBL" id="EEC16728.1"/>
    </source>
</evidence>
<dbReference type="HOGENOM" id="CLU_2087477_0_0_1"/>
<sequence length="117" mass="13245">MPTSPSNLTSLQNWAVVREKKWCCRTFSFPHPETLHVFIGCCKSEELSYVWELGTILGQELKTAMGQSRLAYGCHAFRKECAAEGHQSGSKCAAAAVLKFQANLRRYHCRYRSTRVS</sequence>